<keyword evidence="5" id="KW-1185">Reference proteome</keyword>
<feature type="signal peptide" evidence="3">
    <location>
        <begin position="1"/>
        <end position="16"/>
    </location>
</feature>
<feature type="compositionally biased region" description="Basic and acidic residues" evidence="1">
    <location>
        <begin position="571"/>
        <end position="580"/>
    </location>
</feature>
<protein>
    <submittedName>
        <fullName evidence="4">Uncharacterized protein</fullName>
    </submittedName>
</protein>
<name>A0AAD2CL90_9STRA</name>
<dbReference type="EMBL" id="CAKOGP040000446">
    <property type="protein sequence ID" value="CAJ1935083.1"/>
    <property type="molecule type" value="Genomic_DNA"/>
</dbReference>
<evidence type="ECO:0000256" key="1">
    <source>
        <dbReference type="SAM" id="MobiDB-lite"/>
    </source>
</evidence>
<dbReference type="Proteomes" id="UP001295423">
    <property type="component" value="Unassembled WGS sequence"/>
</dbReference>
<evidence type="ECO:0000256" key="3">
    <source>
        <dbReference type="SAM" id="SignalP"/>
    </source>
</evidence>
<feature type="chain" id="PRO_5041919070" evidence="3">
    <location>
        <begin position="17"/>
        <end position="580"/>
    </location>
</feature>
<proteinExistence type="predicted"/>
<keyword evidence="3" id="KW-0732">Signal</keyword>
<evidence type="ECO:0000256" key="2">
    <source>
        <dbReference type="SAM" id="Phobius"/>
    </source>
</evidence>
<feature type="region of interest" description="Disordered" evidence="1">
    <location>
        <begin position="468"/>
        <end position="509"/>
    </location>
</feature>
<evidence type="ECO:0000313" key="5">
    <source>
        <dbReference type="Proteomes" id="UP001295423"/>
    </source>
</evidence>
<dbReference type="AlphaFoldDB" id="A0AAD2CL90"/>
<keyword evidence="2" id="KW-0812">Transmembrane</keyword>
<feature type="region of interest" description="Disordered" evidence="1">
    <location>
        <begin position="560"/>
        <end position="580"/>
    </location>
</feature>
<comment type="caution">
    <text evidence="4">The sequence shown here is derived from an EMBL/GenBank/DDBJ whole genome shotgun (WGS) entry which is preliminary data.</text>
</comment>
<accession>A0AAD2CL90</accession>
<feature type="transmembrane region" description="Helical" evidence="2">
    <location>
        <begin position="513"/>
        <end position="534"/>
    </location>
</feature>
<keyword evidence="2" id="KW-1133">Transmembrane helix</keyword>
<organism evidence="4 5">
    <name type="scientific">Cylindrotheca closterium</name>
    <dbReference type="NCBI Taxonomy" id="2856"/>
    <lineage>
        <taxon>Eukaryota</taxon>
        <taxon>Sar</taxon>
        <taxon>Stramenopiles</taxon>
        <taxon>Ochrophyta</taxon>
        <taxon>Bacillariophyta</taxon>
        <taxon>Bacillariophyceae</taxon>
        <taxon>Bacillariophycidae</taxon>
        <taxon>Bacillariales</taxon>
        <taxon>Bacillariaceae</taxon>
        <taxon>Cylindrotheca</taxon>
    </lineage>
</organism>
<gene>
    <name evidence="4" type="ORF">CYCCA115_LOCUS4421</name>
</gene>
<reference evidence="4" key="1">
    <citation type="submission" date="2023-08" db="EMBL/GenBank/DDBJ databases">
        <authorList>
            <person name="Audoor S."/>
            <person name="Bilcke G."/>
        </authorList>
    </citation>
    <scope>NUCLEOTIDE SEQUENCE</scope>
</reference>
<keyword evidence="2" id="KW-0472">Membrane</keyword>
<sequence>MLALVLLVAAVAHASSSSSSSSLEGETNQLLSRRMNGNARTLLQKMPVKSITAPYAANHHEQKAAWKPSERNMEIVQQARSSLRVVNSNNDVNNVKHQMKSINMDETSNNAQRKLAFTGHVWDACIPDDTPTSAEVTAQAYDNVQYDDEHDPACVCWRDNLLNEVWMQCLMGDETCVDAATSNTDPNNANNTSTCSETQEIFLFSTNTGDLNVKNTCSFCNEYSNTTCDGVQEVCSVVFFDDNETPQQCLFQEVLDDGSPLNCEDCQICQGPNGETGMNYDCFGQSTNGQCDTTVSFHLHNFAPVLESGAAPVQGRFGDICRKNEEVALYDQTWYDNSFGKVCDCDDPTAGVIVCDLFLNVEDCFANECSPISEIFYFGLDSGELNEKVTCDGTNGLCSRVAFNDNDGAPSGCEVILLPDPRPCTSCNICQDEAGAYGIEFNCGTVETECLTSNGRAVNNFVDQPATSAPNVSANSNQEPPSSAPINTFSPNLSPASSEGQQAISSGEDSTPVGAIVGAFVGGLVLAGIAALLIGRKQNRTTDEDSAGATPSVVEAALNNNNEDDLELDETEPKDIPQIT</sequence>
<evidence type="ECO:0000313" key="4">
    <source>
        <dbReference type="EMBL" id="CAJ1935083.1"/>
    </source>
</evidence>